<dbReference type="OrthoDB" id="3251205at2759"/>
<gene>
    <name evidence="2" type="ORF">MSAN_01141400</name>
</gene>
<protein>
    <submittedName>
        <fullName evidence="2">Uncharacterized protein</fullName>
    </submittedName>
</protein>
<reference evidence="2" key="1">
    <citation type="submission" date="2020-05" db="EMBL/GenBank/DDBJ databases">
        <title>Mycena genomes resolve the evolution of fungal bioluminescence.</title>
        <authorList>
            <person name="Tsai I.J."/>
        </authorList>
    </citation>
    <scope>NUCLEOTIDE SEQUENCE</scope>
    <source>
        <strain evidence="2">160909Yilan</strain>
    </source>
</reference>
<keyword evidence="3" id="KW-1185">Reference proteome</keyword>
<dbReference type="AlphaFoldDB" id="A0A8H6YNH4"/>
<name>A0A8H6YNH4_9AGAR</name>
<evidence type="ECO:0000313" key="2">
    <source>
        <dbReference type="EMBL" id="KAF7361100.1"/>
    </source>
</evidence>
<dbReference type="InterPro" id="IPR040521">
    <property type="entry name" value="KDZ"/>
</dbReference>
<organism evidence="2 3">
    <name type="scientific">Mycena sanguinolenta</name>
    <dbReference type="NCBI Taxonomy" id="230812"/>
    <lineage>
        <taxon>Eukaryota</taxon>
        <taxon>Fungi</taxon>
        <taxon>Dikarya</taxon>
        <taxon>Basidiomycota</taxon>
        <taxon>Agaricomycotina</taxon>
        <taxon>Agaricomycetes</taxon>
        <taxon>Agaricomycetidae</taxon>
        <taxon>Agaricales</taxon>
        <taxon>Marasmiineae</taxon>
        <taxon>Mycenaceae</taxon>
        <taxon>Mycena</taxon>
    </lineage>
</organism>
<feature type="compositionally biased region" description="Acidic residues" evidence="1">
    <location>
        <begin position="430"/>
        <end position="463"/>
    </location>
</feature>
<evidence type="ECO:0000313" key="3">
    <source>
        <dbReference type="Proteomes" id="UP000623467"/>
    </source>
</evidence>
<evidence type="ECO:0000256" key="1">
    <source>
        <dbReference type="SAM" id="MobiDB-lite"/>
    </source>
</evidence>
<dbReference type="EMBL" id="JACAZH010000008">
    <property type="protein sequence ID" value="KAF7361100.1"/>
    <property type="molecule type" value="Genomic_DNA"/>
</dbReference>
<accession>A0A8H6YNH4</accession>
<sequence>MGKGKVETLQARTQTKIHSEVAAQVADHMVKEQIKLSKLHAVPDEDEEWEDDNNFTLNDILDGTTFSDPEEQSACEEHWKNLSEELTAKMWGIFEKMGIFLALCCHGFVLLVADMVRSGELAKYPLAIENSLLDVFGPNIGLGYDVGCGYETTIKCSPLAAKAKALNLMMLLKYLAMYVNGLGIEDLEGLQAAVLQTIRTYLAHLDTFETYPNLSIFLVNNYKQAIEIINGELALKLAMGKMGVTKEELEGEMDQMNYYQELVNLFDQRYNTAAAALQPPGRALSWAEVVDYTFLSDFDLLRDPAGNVAVRKWVEPANRQLLDRYHKINQAREEIVCLNVEIRRFVTYMRDEHSFLVKKEQEKTAADPMLAFFIRRYRYRCGCFDDVHLKRLKTMKKKLGPQFTGMLSLGVHAPSSVVPFADDTLHLESDGDPEPEGNQMDIDDEGAEDDDGSEDDWLAEDGSEDGREYANREELAAAIEGVALVAIDREDCLQGDAALMEVARTFD</sequence>
<comment type="caution">
    <text evidence="2">The sequence shown here is derived from an EMBL/GenBank/DDBJ whole genome shotgun (WGS) entry which is preliminary data.</text>
</comment>
<dbReference type="Proteomes" id="UP000623467">
    <property type="component" value="Unassembled WGS sequence"/>
</dbReference>
<dbReference type="Pfam" id="PF18758">
    <property type="entry name" value="KDZ"/>
    <property type="match status" value="1"/>
</dbReference>
<feature type="region of interest" description="Disordered" evidence="1">
    <location>
        <begin position="426"/>
        <end position="470"/>
    </location>
</feature>
<proteinExistence type="predicted"/>